<dbReference type="AlphaFoldDB" id="A0A1W9HYG7"/>
<evidence type="ECO:0000256" key="5">
    <source>
        <dbReference type="ARBA" id="ARBA00023136"/>
    </source>
</evidence>
<keyword evidence="6" id="KW-0012">Acyltransferase</keyword>
<evidence type="ECO:0008006" key="9">
    <source>
        <dbReference type="Google" id="ProtNLM"/>
    </source>
</evidence>
<evidence type="ECO:0000313" key="7">
    <source>
        <dbReference type="EMBL" id="OQW52352.1"/>
    </source>
</evidence>
<dbReference type="PANTHER" id="PTHR30606">
    <property type="entry name" value="LIPID A BIOSYNTHESIS LAUROYL ACYLTRANSFERASE"/>
    <property type="match status" value="1"/>
</dbReference>
<evidence type="ECO:0000256" key="1">
    <source>
        <dbReference type="ARBA" id="ARBA00004533"/>
    </source>
</evidence>
<dbReference type="STRING" id="1827387.A4S15_08240"/>
<comment type="subcellular location">
    <subcellularLocation>
        <location evidence="1">Cell inner membrane</location>
    </subcellularLocation>
</comment>
<reference evidence="7 8" key="1">
    <citation type="journal article" date="2017" name="Water Res.">
        <title>Comammox in drinking water systems.</title>
        <authorList>
            <person name="Wang Y."/>
            <person name="Ma L."/>
            <person name="Mao Y."/>
            <person name="Jiang X."/>
            <person name="Xia Y."/>
            <person name="Yu K."/>
            <person name="Li B."/>
            <person name="Zhang T."/>
        </authorList>
    </citation>
    <scope>NUCLEOTIDE SEQUENCE [LARGE SCALE GENOMIC DNA]</scope>
    <source>
        <strain evidence="7">SG_bin8</strain>
    </source>
</reference>
<dbReference type="PANTHER" id="PTHR30606:SF9">
    <property type="entry name" value="LIPID A BIOSYNTHESIS LAUROYLTRANSFERASE"/>
    <property type="match status" value="1"/>
</dbReference>
<evidence type="ECO:0000256" key="4">
    <source>
        <dbReference type="ARBA" id="ARBA00022679"/>
    </source>
</evidence>
<dbReference type="Pfam" id="PF03279">
    <property type="entry name" value="Lip_A_acyltrans"/>
    <property type="match status" value="1"/>
</dbReference>
<dbReference type="GO" id="GO:0005886">
    <property type="term" value="C:plasma membrane"/>
    <property type="evidence" value="ECO:0007669"/>
    <property type="project" value="UniProtKB-SubCell"/>
</dbReference>
<accession>A0A1W9HYG7</accession>
<evidence type="ECO:0000256" key="3">
    <source>
        <dbReference type="ARBA" id="ARBA00022519"/>
    </source>
</evidence>
<gene>
    <name evidence="7" type="ORF">A4S15_08240</name>
</gene>
<dbReference type="InterPro" id="IPR004960">
    <property type="entry name" value="LipA_acyltrans"/>
</dbReference>
<proteinExistence type="predicted"/>
<dbReference type="GO" id="GO:0009247">
    <property type="term" value="P:glycolipid biosynthetic process"/>
    <property type="evidence" value="ECO:0007669"/>
    <property type="project" value="UniProtKB-ARBA"/>
</dbReference>
<dbReference type="Proteomes" id="UP000192872">
    <property type="component" value="Unassembled WGS sequence"/>
</dbReference>
<sequence length="309" mass="35277">MTPVLRRILARLYRWSRDLRDFSAALAVAAVFHVVRLVPAEKAAGWGGFIARKIGRMLPVSERVGMANLRRAFPHKDEAWHRAVLSECWDNLGRVAVEYCHLDHIWDLRPEDPAAGRIDIVGTEHFYALRDDNKPAIIISAHLGNWELPMVAASAHGLEAAALFRAPNNRWIARWVYAQREVTMGELIASRHGSMHALSAVLERGVHLGMLTDQYFYAGIRSAFFGIETLNNQAFARLARLHDCPVHAVRVVRLPGYRFRVELSEPLALPRDQSGRIDPAGAVDVMNRRFESWISEYPGQWLWLHRKWR</sequence>
<dbReference type="CDD" id="cd07984">
    <property type="entry name" value="LPLAT_LABLAT-like"/>
    <property type="match status" value="1"/>
</dbReference>
<dbReference type="EMBL" id="LWDL01000013">
    <property type="protein sequence ID" value="OQW52352.1"/>
    <property type="molecule type" value="Genomic_DNA"/>
</dbReference>
<evidence type="ECO:0000313" key="8">
    <source>
        <dbReference type="Proteomes" id="UP000192872"/>
    </source>
</evidence>
<name>A0A1W9HYG7_9HYPH</name>
<comment type="caution">
    <text evidence="7">The sequence shown here is derived from an EMBL/GenBank/DDBJ whole genome shotgun (WGS) entry which is preliminary data.</text>
</comment>
<keyword evidence="4" id="KW-0808">Transferase</keyword>
<keyword evidence="3" id="KW-0997">Cell inner membrane</keyword>
<dbReference type="GO" id="GO:0016746">
    <property type="term" value="F:acyltransferase activity"/>
    <property type="evidence" value="ECO:0007669"/>
    <property type="project" value="UniProtKB-KW"/>
</dbReference>
<evidence type="ECO:0000256" key="2">
    <source>
        <dbReference type="ARBA" id="ARBA00022475"/>
    </source>
</evidence>
<keyword evidence="2" id="KW-1003">Cell membrane</keyword>
<dbReference type="RefSeq" id="WP_376802273.1">
    <property type="nucleotide sequence ID" value="NZ_DBNB01000034.1"/>
</dbReference>
<dbReference type="NCBIfam" id="NF005120">
    <property type="entry name" value="PRK06553.1"/>
    <property type="match status" value="1"/>
</dbReference>
<organism evidence="7 8">
    <name type="scientific">Candidatus Raskinella chloraquaticus</name>
    <dbReference type="NCBI Taxonomy" id="1951219"/>
    <lineage>
        <taxon>Bacteria</taxon>
        <taxon>Pseudomonadati</taxon>
        <taxon>Pseudomonadota</taxon>
        <taxon>Alphaproteobacteria</taxon>
        <taxon>Hyphomicrobiales</taxon>
        <taxon>Phreatobacteraceae</taxon>
        <taxon>Candidatus Raskinella</taxon>
    </lineage>
</organism>
<protein>
    <recommendedName>
        <fullName evidence="9">Lipid A biosynthesis lauroyl acyltransferase</fullName>
    </recommendedName>
</protein>
<evidence type="ECO:0000256" key="6">
    <source>
        <dbReference type="ARBA" id="ARBA00023315"/>
    </source>
</evidence>
<keyword evidence="5" id="KW-0472">Membrane</keyword>